<evidence type="ECO:0000313" key="2">
    <source>
        <dbReference type="EMBL" id="KAL3277792.1"/>
    </source>
</evidence>
<reference evidence="2 3" key="1">
    <citation type="journal article" date="2021" name="BMC Biol.">
        <title>Horizontally acquired antibacterial genes associated with adaptive radiation of ladybird beetles.</title>
        <authorList>
            <person name="Li H.S."/>
            <person name="Tang X.F."/>
            <person name="Huang Y.H."/>
            <person name="Xu Z.Y."/>
            <person name="Chen M.L."/>
            <person name="Du X.Y."/>
            <person name="Qiu B.Y."/>
            <person name="Chen P.T."/>
            <person name="Zhang W."/>
            <person name="Slipinski A."/>
            <person name="Escalona H.E."/>
            <person name="Waterhouse R.M."/>
            <person name="Zwick A."/>
            <person name="Pang H."/>
        </authorList>
    </citation>
    <scope>NUCLEOTIDE SEQUENCE [LARGE SCALE GENOMIC DNA]</scope>
    <source>
        <strain evidence="2">SYSU2018</strain>
    </source>
</reference>
<keyword evidence="3" id="KW-1185">Reference proteome</keyword>
<proteinExistence type="predicted"/>
<dbReference type="AlphaFoldDB" id="A0ABD2NGF6"/>
<accession>A0ABD2NGF6</accession>
<name>A0ABD2NGF6_9CUCU</name>
<feature type="non-terminal residue" evidence="2">
    <location>
        <position position="1"/>
    </location>
</feature>
<comment type="caution">
    <text evidence="2">The sequence shown here is derived from an EMBL/GenBank/DDBJ whole genome shotgun (WGS) entry which is preliminary data.</text>
</comment>
<feature type="compositionally biased region" description="Polar residues" evidence="1">
    <location>
        <begin position="114"/>
        <end position="124"/>
    </location>
</feature>
<feature type="region of interest" description="Disordered" evidence="1">
    <location>
        <begin position="101"/>
        <end position="131"/>
    </location>
</feature>
<evidence type="ECO:0000313" key="3">
    <source>
        <dbReference type="Proteomes" id="UP001516400"/>
    </source>
</evidence>
<dbReference type="Proteomes" id="UP001516400">
    <property type="component" value="Unassembled WGS sequence"/>
</dbReference>
<gene>
    <name evidence="2" type="ORF">HHI36_013134</name>
</gene>
<organism evidence="2 3">
    <name type="scientific">Cryptolaemus montrouzieri</name>
    <dbReference type="NCBI Taxonomy" id="559131"/>
    <lineage>
        <taxon>Eukaryota</taxon>
        <taxon>Metazoa</taxon>
        <taxon>Ecdysozoa</taxon>
        <taxon>Arthropoda</taxon>
        <taxon>Hexapoda</taxon>
        <taxon>Insecta</taxon>
        <taxon>Pterygota</taxon>
        <taxon>Neoptera</taxon>
        <taxon>Endopterygota</taxon>
        <taxon>Coleoptera</taxon>
        <taxon>Polyphaga</taxon>
        <taxon>Cucujiformia</taxon>
        <taxon>Coccinelloidea</taxon>
        <taxon>Coccinellidae</taxon>
        <taxon>Scymninae</taxon>
        <taxon>Scymnini</taxon>
        <taxon>Cryptolaemus</taxon>
    </lineage>
</organism>
<dbReference type="EMBL" id="JABFTP020000103">
    <property type="protein sequence ID" value="KAL3277792.1"/>
    <property type="molecule type" value="Genomic_DNA"/>
</dbReference>
<sequence length="131" mass="15392">SYISRGASITTELDEETRTERRTHIRLSIQPSRIECDFYRNLQKYSGLSLSKRAKIPRMKQSKQMLECVQKIGKNNGAIRLRSHVNERSCRLRVRWGGHSLRRSQYKDRRDPTHSSSRTDTTVENEAEKKD</sequence>
<evidence type="ECO:0000256" key="1">
    <source>
        <dbReference type="SAM" id="MobiDB-lite"/>
    </source>
</evidence>
<protein>
    <submittedName>
        <fullName evidence="2">Uncharacterized protein</fullName>
    </submittedName>
</protein>